<dbReference type="EMBL" id="QQWO01000018">
    <property type="protein sequence ID" value="RSV00273.1"/>
    <property type="molecule type" value="Genomic_DNA"/>
</dbReference>
<reference evidence="2" key="1">
    <citation type="submission" date="2016-12" db="EMBL/GenBank/DDBJ databases">
        <title>Whole genome sequencing of Sphingomonas koreensis.</title>
        <authorList>
            <person name="Conlan S."/>
            <person name="Thomas P.J."/>
            <person name="Mullikin J."/>
            <person name="Palmore T.N."/>
            <person name="Frank K.M."/>
            <person name="Segre J.A."/>
        </authorList>
    </citation>
    <scope>NUCLEOTIDE SEQUENCE</scope>
    <source>
        <strain evidence="2">ABOJV</strain>
        <plasmid evidence="2">tig00000001</plasmid>
    </source>
</reference>
<keyword evidence="4" id="KW-1185">Reference proteome</keyword>
<dbReference type="AlphaFoldDB" id="A0A1L6JHD5"/>
<feature type="compositionally biased region" description="Basic residues" evidence="1">
    <location>
        <begin position="51"/>
        <end position="63"/>
    </location>
</feature>
<evidence type="ECO:0000313" key="5">
    <source>
        <dbReference type="Proteomes" id="UP000286681"/>
    </source>
</evidence>
<dbReference type="GeneID" id="44135262"/>
<keyword evidence="2" id="KW-0614">Plasmid</keyword>
<proteinExistence type="predicted"/>
<dbReference type="KEGG" id="skr:BRX40_22090"/>
<dbReference type="OrthoDB" id="7476043at2"/>
<geneLocation type="plasmid" evidence="2 4">
    <name>tig00000001</name>
</geneLocation>
<reference evidence="4" key="2">
    <citation type="submission" date="2016-12" db="EMBL/GenBank/DDBJ databases">
        <title>Whole genome sequencing of Sphingomonas sp. ABOJV.</title>
        <authorList>
            <person name="Conlan S."/>
            <person name="Thomas P.J."/>
            <person name="Mullikin J."/>
            <person name="Palmore T.N."/>
            <person name="Frank K.M."/>
            <person name="Segre J.A."/>
        </authorList>
    </citation>
    <scope>NUCLEOTIDE SEQUENCE [LARGE SCALE GENOMIC DNA]</scope>
    <source>
        <strain evidence="4">ABOJV</strain>
        <plasmid evidence="4">Plasmid tig00000001</plasmid>
    </source>
</reference>
<accession>A0A1L6JHD5</accession>
<evidence type="ECO:0000256" key="1">
    <source>
        <dbReference type="SAM" id="MobiDB-lite"/>
    </source>
</evidence>
<dbReference type="Proteomes" id="UP000185161">
    <property type="component" value="Plasmid tig00000001"/>
</dbReference>
<reference evidence="3 5" key="3">
    <citation type="submission" date="2018-07" db="EMBL/GenBank/DDBJ databases">
        <title>Genomic and Epidemiologic Investigation of an Indolent Hospital Outbreak.</title>
        <authorList>
            <person name="Johnson R.C."/>
            <person name="Deming C."/>
            <person name="Conlan S."/>
            <person name="Zellmer C.J."/>
            <person name="Michelin A.V."/>
            <person name="Lee-Lin S."/>
            <person name="Thomas P.J."/>
            <person name="Park M."/>
            <person name="Weingarten R.A."/>
            <person name="Less J."/>
            <person name="Dekker J.P."/>
            <person name="Frank K.M."/>
            <person name="Musser K.A."/>
            <person name="Mcquiston J.R."/>
            <person name="Henderson D.K."/>
            <person name="Lau A.F."/>
            <person name="Palmore T.N."/>
            <person name="Segre J.A."/>
        </authorList>
    </citation>
    <scope>NUCLEOTIDE SEQUENCE [LARGE SCALE GENOMIC DNA]</scope>
    <source>
        <strain evidence="3 5">SK-NIH.Env10_0317</strain>
    </source>
</reference>
<feature type="compositionally biased region" description="Polar residues" evidence="1">
    <location>
        <begin position="1"/>
        <end position="17"/>
    </location>
</feature>
<organism evidence="2 4">
    <name type="scientific">Sphingomonas koreensis</name>
    <dbReference type="NCBI Taxonomy" id="93064"/>
    <lineage>
        <taxon>Bacteria</taxon>
        <taxon>Pseudomonadati</taxon>
        <taxon>Pseudomonadota</taxon>
        <taxon>Alphaproteobacteria</taxon>
        <taxon>Sphingomonadales</taxon>
        <taxon>Sphingomonadaceae</taxon>
        <taxon>Sphingomonas</taxon>
    </lineage>
</organism>
<gene>
    <name evidence="2" type="ORF">BRX40_22090</name>
    <name evidence="3" type="ORF">CA257_18210</name>
</gene>
<evidence type="ECO:0000313" key="2">
    <source>
        <dbReference type="EMBL" id="APR55298.1"/>
    </source>
</evidence>
<feature type="region of interest" description="Disordered" evidence="1">
    <location>
        <begin position="1"/>
        <end position="63"/>
    </location>
</feature>
<protein>
    <submittedName>
        <fullName evidence="2">Uncharacterized protein</fullName>
    </submittedName>
</protein>
<sequence>MGTNQRHGNRAVSTAETLSDKQRADLAGARPTDEEIAADRWADEHDTARERSRRAKLRLPFRA</sequence>
<name>A0A1L6JHD5_9SPHN</name>
<evidence type="ECO:0000313" key="4">
    <source>
        <dbReference type="Proteomes" id="UP000185161"/>
    </source>
</evidence>
<feature type="compositionally biased region" description="Basic and acidic residues" evidence="1">
    <location>
        <begin position="31"/>
        <end position="50"/>
    </location>
</feature>
<evidence type="ECO:0000313" key="3">
    <source>
        <dbReference type="EMBL" id="RSV00273.1"/>
    </source>
</evidence>
<dbReference type="GeneID" id="39501495"/>
<dbReference type="RefSeq" id="WP_062787870.1">
    <property type="nucleotide sequence ID" value="NZ_CP018821.1"/>
</dbReference>
<dbReference type="Proteomes" id="UP000286681">
    <property type="component" value="Unassembled WGS sequence"/>
</dbReference>
<dbReference type="EMBL" id="CP018821">
    <property type="protein sequence ID" value="APR55298.1"/>
    <property type="molecule type" value="Genomic_DNA"/>
</dbReference>